<sequence length="445" mass="47478">MRLSLSFALRAAFALLIGTGVLYFGSAYAKAPNKPDGKNPASLEAERGDWSRWRGPNGDGISYETDLLTEWPEEGPPLAWHAKGFGKGMSSVAVKGGRIYTLGNVKDKTALIAADIKDGSILWSTEVGSGKNPNCTPTVDGEFVFTVTHGGDLACCQADTGEVVWKKNFGQDFSGKMMSGWGYSESPLVDGDRLICTPGAPGALLVALDRKTGEKIWESAVPESLGRKGKDGAGYASVVISNGAGVKQYITLTGRGIVSVDAATGKLLWHYNDVANGTANIPTPVISGDYVFCSSGYGDGGTALLKITKDGSEVKVNEEYYFPAKEMQNHHGGMLLIGDHVYMGHGHNNGFPLCVDLKTGKDAWRPGRGAGSGSAAIAYADGHLYFRYQDATMALVAATPKEYILKGKFKIATKNGESWPHPVIAGGKLYLRDQDSLLCYDIKKK</sequence>
<dbReference type="GO" id="GO:0004674">
    <property type="term" value="F:protein serine/threonine kinase activity"/>
    <property type="evidence" value="ECO:0007669"/>
    <property type="project" value="UniProtKB-EC"/>
</dbReference>
<keyword evidence="2" id="KW-0418">Kinase</keyword>
<organism evidence="2 3">
    <name type="scientific">Anatilimnocola aggregata</name>
    <dbReference type="NCBI Taxonomy" id="2528021"/>
    <lineage>
        <taxon>Bacteria</taxon>
        <taxon>Pseudomonadati</taxon>
        <taxon>Planctomycetota</taxon>
        <taxon>Planctomycetia</taxon>
        <taxon>Pirellulales</taxon>
        <taxon>Pirellulaceae</taxon>
        <taxon>Anatilimnocola</taxon>
    </lineage>
</organism>
<dbReference type="InterPro" id="IPR002372">
    <property type="entry name" value="PQQ_rpt_dom"/>
</dbReference>
<dbReference type="Pfam" id="PF13360">
    <property type="entry name" value="PQQ_2"/>
    <property type="match status" value="1"/>
</dbReference>
<keyword evidence="2" id="KW-0808">Transferase</keyword>
<dbReference type="RefSeq" id="WP_145086858.1">
    <property type="nucleotide sequence ID" value="NZ_CP036274.1"/>
</dbReference>
<name>A0A517Y811_9BACT</name>
<dbReference type="PANTHER" id="PTHR34512">
    <property type="entry name" value="CELL SURFACE PROTEIN"/>
    <property type="match status" value="1"/>
</dbReference>
<accession>A0A517Y811</accession>
<dbReference type="EC" id="2.7.11.1" evidence="2"/>
<proteinExistence type="predicted"/>
<feature type="domain" description="Pyrrolo-quinoline quinone repeat" evidence="1">
    <location>
        <begin position="137"/>
        <end position="365"/>
    </location>
</feature>
<reference evidence="2 3" key="1">
    <citation type="submission" date="2019-02" db="EMBL/GenBank/DDBJ databases">
        <title>Deep-cultivation of Planctomycetes and their phenomic and genomic characterization uncovers novel biology.</title>
        <authorList>
            <person name="Wiegand S."/>
            <person name="Jogler M."/>
            <person name="Boedeker C."/>
            <person name="Pinto D."/>
            <person name="Vollmers J."/>
            <person name="Rivas-Marin E."/>
            <person name="Kohn T."/>
            <person name="Peeters S.H."/>
            <person name="Heuer A."/>
            <person name="Rast P."/>
            <person name="Oberbeckmann S."/>
            <person name="Bunk B."/>
            <person name="Jeske O."/>
            <person name="Meyerdierks A."/>
            <person name="Storesund J.E."/>
            <person name="Kallscheuer N."/>
            <person name="Luecker S."/>
            <person name="Lage O.M."/>
            <person name="Pohl T."/>
            <person name="Merkel B.J."/>
            <person name="Hornburger P."/>
            <person name="Mueller R.-W."/>
            <person name="Bruemmer F."/>
            <person name="Labrenz M."/>
            <person name="Spormann A.M."/>
            <person name="Op den Camp H."/>
            <person name="Overmann J."/>
            <person name="Amann R."/>
            <person name="Jetten M.S.M."/>
            <person name="Mascher T."/>
            <person name="Medema M.H."/>
            <person name="Devos D.P."/>
            <person name="Kaster A.-K."/>
            <person name="Ovreas L."/>
            <person name="Rohde M."/>
            <person name="Galperin M.Y."/>
            <person name="Jogler C."/>
        </authorList>
    </citation>
    <scope>NUCLEOTIDE SEQUENCE [LARGE SCALE GENOMIC DNA]</scope>
    <source>
        <strain evidence="2 3">ETA_A8</strain>
    </source>
</reference>
<dbReference type="KEGG" id="aagg:ETAA8_14620"/>
<dbReference type="InterPro" id="IPR015943">
    <property type="entry name" value="WD40/YVTN_repeat-like_dom_sf"/>
</dbReference>
<dbReference type="InterPro" id="IPR011047">
    <property type="entry name" value="Quinoprotein_ADH-like_sf"/>
</dbReference>
<dbReference type="SUPFAM" id="SSF50998">
    <property type="entry name" value="Quinoprotein alcohol dehydrogenase-like"/>
    <property type="match status" value="1"/>
</dbReference>
<evidence type="ECO:0000313" key="3">
    <source>
        <dbReference type="Proteomes" id="UP000315017"/>
    </source>
</evidence>
<evidence type="ECO:0000313" key="2">
    <source>
        <dbReference type="EMBL" id="QDU26384.1"/>
    </source>
</evidence>
<dbReference type="Proteomes" id="UP000315017">
    <property type="component" value="Chromosome"/>
</dbReference>
<gene>
    <name evidence="2" type="primary">afsK_1</name>
    <name evidence="2" type="ORF">ETAA8_14620</name>
</gene>
<protein>
    <submittedName>
        <fullName evidence="2">Serine/threonine-protein kinase AfsK</fullName>
        <ecNumber evidence="2">2.7.11.1</ecNumber>
    </submittedName>
</protein>
<evidence type="ECO:0000259" key="1">
    <source>
        <dbReference type="Pfam" id="PF13360"/>
    </source>
</evidence>
<dbReference type="Gene3D" id="2.130.10.10">
    <property type="entry name" value="YVTN repeat-like/Quinoprotein amine dehydrogenase"/>
    <property type="match status" value="1"/>
</dbReference>
<dbReference type="AlphaFoldDB" id="A0A517Y811"/>
<dbReference type="OrthoDB" id="229752at2"/>
<keyword evidence="3" id="KW-1185">Reference proteome</keyword>
<dbReference type="EMBL" id="CP036274">
    <property type="protein sequence ID" value="QDU26384.1"/>
    <property type="molecule type" value="Genomic_DNA"/>
</dbReference>
<dbReference type="PANTHER" id="PTHR34512:SF30">
    <property type="entry name" value="OUTER MEMBRANE PROTEIN ASSEMBLY FACTOR BAMB"/>
    <property type="match status" value="1"/>
</dbReference>